<dbReference type="RefSeq" id="WP_346100419.1">
    <property type="nucleotide sequence ID" value="NZ_BAAABY010000070.1"/>
</dbReference>
<evidence type="ECO:0000313" key="2">
    <source>
        <dbReference type="EMBL" id="GAA0500834.1"/>
    </source>
</evidence>
<dbReference type="Gene3D" id="3.90.1530.30">
    <property type="match status" value="1"/>
</dbReference>
<feature type="region of interest" description="Disordered" evidence="1">
    <location>
        <begin position="232"/>
        <end position="344"/>
    </location>
</feature>
<feature type="compositionally biased region" description="Polar residues" evidence="1">
    <location>
        <begin position="264"/>
        <end position="280"/>
    </location>
</feature>
<evidence type="ECO:0000313" key="3">
    <source>
        <dbReference type="Proteomes" id="UP001500909"/>
    </source>
</evidence>
<dbReference type="InterPro" id="IPR050336">
    <property type="entry name" value="Chromosome_partition/occlusion"/>
</dbReference>
<dbReference type="Gene3D" id="1.10.10.2830">
    <property type="match status" value="1"/>
</dbReference>
<dbReference type="PANTHER" id="PTHR33375">
    <property type="entry name" value="CHROMOSOME-PARTITIONING PROTEIN PARB-RELATED"/>
    <property type="match status" value="1"/>
</dbReference>
<reference evidence="3" key="1">
    <citation type="journal article" date="2019" name="Int. J. Syst. Evol. Microbiol.">
        <title>The Global Catalogue of Microorganisms (GCM) 10K type strain sequencing project: providing services to taxonomists for standard genome sequencing and annotation.</title>
        <authorList>
            <consortium name="The Broad Institute Genomics Platform"/>
            <consortium name="The Broad Institute Genome Sequencing Center for Infectious Disease"/>
            <person name="Wu L."/>
            <person name="Ma J."/>
        </authorList>
    </citation>
    <scope>NUCLEOTIDE SEQUENCE [LARGE SCALE GENOMIC DNA]</scope>
    <source>
        <strain evidence="3">JCM 4805</strain>
    </source>
</reference>
<evidence type="ECO:0000256" key="1">
    <source>
        <dbReference type="SAM" id="MobiDB-lite"/>
    </source>
</evidence>
<sequence>MPSHDEFDDFFDDDDSPPVVDTRADGRLLRVPLGRLSPNLVNPRTEFGTDDELIDFGKSLARRQNQACPVVSRGAYLKLWPDHADRIGSVDYVLVSGERRYRAGTKVGLAALDCVVDDGVAEDRKTFMEAVVSENVDRQNFDAVEEAYAVQALVTEFGTNRAVAQHFERADGWVTQRILLTYLAPNMQALVRKRGIPLEFARKLGKLARDGKWTAEQQADWWEDTRRSLMAKSEEKKAEKKTQKAKEATPTASPPSKPKEQAQEAGTSPDGSPSQPQAPSFTAVKPDTPAETQASTTDDGGQTQQVSFTAVKQPGATTEPAQAQPEAEQATQRHENEAPVRMPWHSPTGVLRILRDHMQPADFEQLVKEAQAQL</sequence>
<dbReference type="EMBL" id="BAAABY010000070">
    <property type="protein sequence ID" value="GAA0500834.1"/>
    <property type="molecule type" value="Genomic_DNA"/>
</dbReference>
<dbReference type="InterPro" id="IPR036086">
    <property type="entry name" value="ParB/Sulfiredoxin_sf"/>
</dbReference>
<feature type="compositionally biased region" description="Basic and acidic residues" evidence="1">
    <location>
        <begin position="232"/>
        <end position="247"/>
    </location>
</feature>
<dbReference type="SUPFAM" id="SSF109709">
    <property type="entry name" value="KorB DNA-binding domain-like"/>
    <property type="match status" value="1"/>
</dbReference>
<accession>A0ABP3LMK2</accession>
<proteinExistence type="predicted"/>
<gene>
    <name evidence="2" type="ORF">GCM10010361_77900</name>
</gene>
<keyword evidence="3" id="KW-1185">Reference proteome</keyword>
<dbReference type="Proteomes" id="UP001500909">
    <property type="component" value="Unassembled WGS sequence"/>
</dbReference>
<protein>
    <recommendedName>
        <fullName evidence="4">ParB/Sulfiredoxin domain-containing protein</fullName>
    </recommendedName>
</protein>
<name>A0ABP3LMK2_9ACTN</name>
<feature type="compositionally biased region" description="Low complexity" evidence="1">
    <location>
        <begin position="316"/>
        <end position="330"/>
    </location>
</feature>
<comment type="caution">
    <text evidence="2">The sequence shown here is derived from an EMBL/GenBank/DDBJ whole genome shotgun (WGS) entry which is preliminary data.</text>
</comment>
<organism evidence="2 3">
    <name type="scientific">Streptomyces olivaceiscleroticus</name>
    <dbReference type="NCBI Taxonomy" id="68245"/>
    <lineage>
        <taxon>Bacteria</taxon>
        <taxon>Bacillati</taxon>
        <taxon>Actinomycetota</taxon>
        <taxon>Actinomycetes</taxon>
        <taxon>Kitasatosporales</taxon>
        <taxon>Streptomycetaceae</taxon>
        <taxon>Streptomyces</taxon>
    </lineage>
</organism>
<dbReference type="SUPFAM" id="SSF110849">
    <property type="entry name" value="ParB/Sulfiredoxin"/>
    <property type="match status" value="1"/>
</dbReference>
<dbReference type="PANTHER" id="PTHR33375:SF1">
    <property type="entry name" value="CHROMOSOME-PARTITIONING PROTEIN PARB-RELATED"/>
    <property type="match status" value="1"/>
</dbReference>
<evidence type="ECO:0008006" key="4">
    <source>
        <dbReference type="Google" id="ProtNLM"/>
    </source>
</evidence>
<feature type="compositionally biased region" description="Polar residues" evidence="1">
    <location>
        <begin position="290"/>
        <end position="310"/>
    </location>
</feature>